<evidence type="ECO:0000256" key="7">
    <source>
        <dbReference type="SAM" id="MobiDB-lite"/>
    </source>
</evidence>
<proteinExistence type="predicted"/>
<name>A0AAW1P5Q3_9CHLO</name>
<evidence type="ECO:0000313" key="9">
    <source>
        <dbReference type="Proteomes" id="UP001489004"/>
    </source>
</evidence>
<keyword evidence="2" id="KW-0812">Transmembrane</keyword>
<dbReference type="GO" id="GO:0035269">
    <property type="term" value="P:protein O-linked glycosylation via mannose"/>
    <property type="evidence" value="ECO:0007669"/>
    <property type="project" value="TreeGrafter"/>
</dbReference>
<dbReference type="Pfam" id="PF13896">
    <property type="entry name" value="Glyco_transf_49"/>
    <property type="match status" value="1"/>
</dbReference>
<keyword evidence="9" id="KW-1185">Reference proteome</keyword>
<dbReference type="GO" id="GO:0015020">
    <property type="term" value="F:glucuronosyltransferase activity"/>
    <property type="evidence" value="ECO:0007669"/>
    <property type="project" value="TreeGrafter"/>
</dbReference>
<dbReference type="GO" id="GO:0042285">
    <property type="term" value="F:xylosyltransferase activity"/>
    <property type="evidence" value="ECO:0007669"/>
    <property type="project" value="TreeGrafter"/>
</dbReference>
<comment type="subcellular location">
    <subcellularLocation>
        <location evidence="1">Membrane</location>
        <topology evidence="1">Single-pass type II membrane protein</topology>
    </subcellularLocation>
</comment>
<dbReference type="Proteomes" id="UP001489004">
    <property type="component" value="Unassembled WGS sequence"/>
</dbReference>
<dbReference type="GO" id="GO:0016020">
    <property type="term" value="C:membrane"/>
    <property type="evidence" value="ECO:0007669"/>
    <property type="project" value="UniProtKB-SubCell"/>
</dbReference>
<protein>
    <submittedName>
        <fullName evidence="8">Uncharacterized protein</fullName>
    </submittedName>
</protein>
<keyword evidence="4" id="KW-1133">Transmembrane helix</keyword>
<dbReference type="PANTHER" id="PTHR12270">
    <property type="entry name" value="GLYCOSYLTRANSFERASE-RELATED"/>
    <property type="match status" value="1"/>
</dbReference>
<reference evidence="8 9" key="1">
    <citation type="journal article" date="2024" name="Nat. Commun.">
        <title>Phylogenomics reveals the evolutionary origins of lichenization in chlorophyte algae.</title>
        <authorList>
            <person name="Puginier C."/>
            <person name="Libourel C."/>
            <person name="Otte J."/>
            <person name="Skaloud P."/>
            <person name="Haon M."/>
            <person name="Grisel S."/>
            <person name="Petersen M."/>
            <person name="Berrin J.G."/>
            <person name="Delaux P.M."/>
            <person name="Dal Grande F."/>
            <person name="Keller J."/>
        </authorList>
    </citation>
    <scope>NUCLEOTIDE SEQUENCE [LARGE SCALE GENOMIC DNA]</scope>
    <source>
        <strain evidence="8 9">SAG 2043</strain>
    </source>
</reference>
<dbReference type="InterPro" id="IPR051292">
    <property type="entry name" value="Xyl/GlcA_transferase"/>
</dbReference>
<organism evidence="8 9">
    <name type="scientific">[Myrmecia] bisecta</name>
    <dbReference type="NCBI Taxonomy" id="41462"/>
    <lineage>
        <taxon>Eukaryota</taxon>
        <taxon>Viridiplantae</taxon>
        <taxon>Chlorophyta</taxon>
        <taxon>core chlorophytes</taxon>
        <taxon>Trebouxiophyceae</taxon>
        <taxon>Trebouxiales</taxon>
        <taxon>Trebouxiaceae</taxon>
        <taxon>Myrmecia</taxon>
    </lineage>
</organism>
<evidence type="ECO:0000256" key="5">
    <source>
        <dbReference type="ARBA" id="ARBA00023136"/>
    </source>
</evidence>
<evidence type="ECO:0000256" key="1">
    <source>
        <dbReference type="ARBA" id="ARBA00004606"/>
    </source>
</evidence>
<evidence type="ECO:0000256" key="6">
    <source>
        <dbReference type="ARBA" id="ARBA00023180"/>
    </source>
</evidence>
<evidence type="ECO:0000256" key="2">
    <source>
        <dbReference type="ARBA" id="ARBA00022692"/>
    </source>
</evidence>
<keyword evidence="3" id="KW-0735">Signal-anchor</keyword>
<comment type="caution">
    <text evidence="8">The sequence shown here is derived from an EMBL/GenBank/DDBJ whole genome shotgun (WGS) entry which is preliminary data.</text>
</comment>
<feature type="region of interest" description="Disordered" evidence="7">
    <location>
        <begin position="307"/>
        <end position="338"/>
    </location>
</feature>
<gene>
    <name evidence="8" type="ORF">WJX72_006601</name>
</gene>
<sequence length="338" mass="37692">MERLDMLRAHCEMWTGPIAAVVYAPLLGSNLVSLDMPHLNGTTVADQSAHLAAVHAELEAAGPCRLDLDLTSEAVPSYWLSGHYPFNALRNRALLLVRTQVILLLDVDFLPSAALSRNLTQPGAYAALAEQLEQRIAVVLPAFEPTESGEAGTVVARQAVSGGKQAVVQGYEAGMLKPFQVDRYPKGHSPTGYERWVVAVKPYRIRYREGYEPYLLLARKYVPWYDERFRGYGKDKIVQISHLATWISFVVHPWAFVVHQPHGQSRAYKVTKKTGQWNELFRLYAEVQGLVAKGEYTPVSAYSCASSQRAPGLQAPQNRRKRPAFGRPGKLASEHERV</sequence>
<keyword evidence="5" id="KW-0472">Membrane</keyword>
<evidence type="ECO:0000313" key="8">
    <source>
        <dbReference type="EMBL" id="KAK9804322.1"/>
    </source>
</evidence>
<keyword evidence="6" id="KW-0325">Glycoprotein</keyword>
<evidence type="ECO:0000256" key="4">
    <source>
        <dbReference type="ARBA" id="ARBA00022989"/>
    </source>
</evidence>
<dbReference type="AlphaFoldDB" id="A0AAW1P5Q3"/>
<dbReference type="EMBL" id="JALJOR010000018">
    <property type="protein sequence ID" value="KAK9804322.1"/>
    <property type="molecule type" value="Genomic_DNA"/>
</dbReference>
<evidence type="ECO:0000256" key="3">
    <source>
        <dbReference type="ARBA" id="ARBA00022968"/>
    </source>
</evidence>
<accession>A0AAW1P5Q3</accession>
<dbReference type="PANTHER" id="PTHR12270:SF52">
    <property type="entry name" value="GLYCOSYLTRANSFERASE-LIKE PROTEIN GNT13-RELATED"/>
    <property type="match status" value="1"/>
</dbReference>